<gene>
    <name evidence="1" type="ORF">FPK29_04740</name>
</gene>
<reference evidence="1 2" key="1">
    <citation type="submission" date="2019-07" db="EMBL/GenBank/DDBJ databases">
        <title>Bifidobacterium asteroides genomes.</title>
        <authorList>
            <person name="Zheng H."/>
        </authorList>
    </citation>
    <scope>NUCLEOTIDE SEQUENCE [LARGE SCALE GENOMIC DNA]</scope>
    <source>
        <strain evidence="1 2">W8111</strain>
    </source>
</reference>
<sequence length="156" mass="17138">MEVIVKPITKTVEIITDLQLMSDIVDLGNQVVGQDKRKKADKEKLAGMVSELDSKTLVLTLRGLPSSPWNAIVIDHTDVVKDRAVKDFLGMIRDAVPRMLVNAAWKDGAEVTLEAGELEELIDSLTDIQVADIIQTVQTLNTPVNQLPKAVRELIG</sequence>
<dbReference type="AlphaFoldDB" id="A0A556R9W1"/>
<dbReference type="Proteomes" id="UP000317536">
    <property type="component" value="Unassembled WGS sequence"/>
</dbReference>
<evidence type="ECO:0000313" key="1">
    <source>
        <dbReference type="EMBL" id="TSJ85671.1"/>
    </source>
</evidence>
<comment type="caution">
    <text evidence="1">The sequence shown here is derived from an EMBL/GenBank/DDBJ whole genome shotgun (WGS) entry which is preliminary data.</text>
</comment>
<evidence type="ECO:0000313" key="2">
    <source>
        <dbReference type="Proteomes" id="UP000317536"/>
    </source>
</evidence>
<accession>A0A556R9W1</accession>
<organism evidence="1 2">
    <name type="scientific">Bifidobacterium asteroides</name>
    <dbReference type="NCBI Taxonomy" id="1684"/>
    <lineage>
        <taxon>Bacteria</taxon>
        <taxon>Bacillati</taxon>
        <taxon>Actinomycetota</taxon>
        <taxon>Actinomycetes</taxon>
        <taxon>Bifidobacteriales</taxon>
        <taxon>Bifidobacteriaceae</taxon>
        <taxon>Bifidobacterium</taxon>
    </lineage>
</organism>
<name>A0A556R9W1_9BIFI</name>
<dbReference type="EMBL" id="VMHJ01000002">
    <property type="protein sequence ID" value="TSJ85671.1"/>
    <property type="molecule type" value="Genomic_DNA"/>
</dbReference>
<proteinExistence type="predicted"/>
<protein>
    <submittedName>
        <fullName evidence="1">Uncharacterized protein</fullName>
    </submittedName>
</protein>